<accession>B3V6F9</accession>
<dbReference type="Pfam" id="PF01113">
    <property type="entry name" value="DapB_N"/>
    <property type="match status" value="1"/>
</dbReference>
<sequence length="347" mass="37757">MYLNYRVINIVYNLKEKIKVVHYGIGPIGLSIAELVSKKKGIESVGAIDLDPQKVGKDLGEIIKLKQDTGIIISDNSELKLKETKPDIVIHTTSSSLIKVLPQLEEIAKSGANIISTCEELSFPWRKNKEVASKIDRIAKDNNITILGTGVNPGFVLDSLVLALSGACQEIKSIKGIRVVDASTRRLPLQKKIGAGMDVKEFEELMKKEDIGHVGLTESVEIIAYGLGIELEEVKQQIKPKIAESELETKYFKIQAGKVCGIEQEAIGIVNGKRFIELKLEMFIGATNPSDKIIIEGNPKLETIINNGTAGDIATAAIIVNSISNVIKARPGVTIVNEIPMPSAIIE</sequence>
<feature type="domain" description="Dihydrodipicolinate reductase N-terminal" evidence="3">
    <location>
        <begin position="18"/>
        <end position="100"/>
    </location>
</feature>
<keyword evidence="1" id="KW-0521">NADP</keyword>
<dbReference type="InterPro" id="IPR000846">
    <property type="entry name" value="DapB_N"/>
</dbReference>
<dbReference type="InterPro" id="IPR045760">
    <property type="entry name" value="DAP_DH_C"/>
</dbReference>
<evidence type="ECO:0000259" key="3">
    <source>
        <dbReference type="Pfam" id="PF01113"/>
    </source>
</evidence>
<dbReference type="SUPFAM" id="SSF51735">
    <property type="entry name" value="NAD(P)-binding Rossmann-fold domains"/>
    <property type="match status" value="1"/>
</dbReference>
<reference evidence="5" key="2">
    <citation type="submission" date="2008-05" db="EMBL/GenBank/DDBJ databases">
        <authorList>
            <person name="Martin-Cuadrado A.-B."/>
            <person name="Rodriguez-Valera F."/>
            <person name="Moreira D."/>
            <person name="Alba J.-C."/>
            <person name="Ivars-Martinez E."/>
            <person name="Henn M.R."/>
            <person name="Talla E."/>
            <person name="Lopez-Garcia P."/>
        </authorList>
    </citation>
    <scope>NUCLEOTIDE SEQUENCE</scope>
</reference>
<evidence type="ECO:0000256" key="2">
    <source>
        <dbReference type="ARBA" id="ARBA00023002"/>
    </source>
</evidence>
<dbReference type="InterPro" id="IPR036291">
    <property type="entry name" value="NAD(P)-bd_dom_sf"/>
</dbReference>
<protein>
    <submittedName>
        <fullName evidence="5">Dihydrodipicolinate reductase</fullName>
    </submittedName>
</protein>
<dbReference type="AlphaFoldDB" id="B3V6F9"/>
<dbReference type="Gene3D" id="3.40.50.720">
    <property type="entry name" value="NAD(P)-binding Rossmann-like Domain"/>
    <property type="match status" value="1"/>
</dbReference>
<organism evidence="5">
    <name type="scientific">uncultured marine crenarchaeote AD1000-23-H12</name>
    <dbReference type="NCBI Taxonomy" id="526638"/>
    <lineage>
        <taxon>Archaea</taxon>
        <taxon>Nitrososphaerota</taxon>
        <taxon>Nitrososphaeria</taxon>
        <taxon>Nitrosopumilales</taxon>
        <taxon>environmental samples</taxon>
    </lineage>
</organism>
<name>B3V6F9_9ARCH</name>
<evidence type="ECO:0000313" key="5">
    <source>
        <dbReference type="EMBL" id="ACF09883.1"/>
    </source>
</evidence>
<feature type="domain" description="2,4-diaminopentanoate dehydrogenase C-terminal" evidence="4">
    <location>
        <begin position="155"/>
        <end position="346"/>
    </location>
</feature>
<dbReference type="EMBL" id="EU686635">
    <property type="protein sequence ID" value="ACF09883.1"/>
    <property type="molecule type" value="Genomic_DNA"/>
</dbReference>
<proteinExistence type="predicted"/>
<dbReference type="GO" id="GO:0009089">
    <property type="term" value="P:lysine biosynthetic process via diaminopimelate"/>
    <property type="evidence" value="ECO:0007669"/>
    <property type="project" value="InterPro"/>
</dbReference>
<evidence type="ECO:0000259" key="4">
    <source>
        <dbReference type="Pfam" id="PF19328"/>
    </source>
</evidence>
<dbReference type="GO" id="GO:0008839">
    <property type="term" value="F:4-hydroxy-tetrahydrodipicolinate reductase"/>
    <property type="evidence" value="ECO:0007669"/>
    <property type="project" value="InterPro"/>
</dbReference>
<evidence type="ECO:0000256" key="1">
    <source>
        <dbReference type="ARBA" id="ARBA00022857"/>
    </source>
</evidence>
<dbReference type="CDD" id="cd24146">
    <property type="entry name" value="nat-AmDH_N_like"/>
    <property type="match status" value="1"/>
</dbReference>
<reference evidence="5" key="1">
    <citation type="journal article" date="2008" name="ISME J.">
        <title>Hindsight in the relative abundance, metabolic potential and genome dynamics of uncultivated marine archaea from comparative metagenomic analyses of bathypelagic plankton of different oceanic regions.</title>
        <authorList>
            <person name="Martin-Cuadrado A.B."/>
            <person name="Rodriguez-Valera F."/>
            <person name="Moreira D."/>
            <person name="Alba J.C."/>
            <person name="Ivars-Martinez E."/>
            <person name="Henn M.R."/>
            <person name="Talla E."/>
            <person name="Lopez-Garcia P."/>
        </authorList>
    </citation>
    <scope>NUCLEOTIDE SEQUENCE</scope>
</reference>
<dbReference type="Pfam" id="PF19328">
    <property type="entry name" value="DAP_DH_C"/>
    <property type="match status" value="1"/>
</dbReference>
<keyword evidence="2" id="KW-0560">Oxidoreductase</keyword>